<organism evidence="2 3">
    <name type="scientific">Ignicoccus pacificus DSM 13166</name>
    <dbReference type="NCBI Taxonomy" id="940294"/>
    <lineage>
        <taxon>Archaea</taxon>
        <taxon>Thermoproteota</taxon>
        <taxon>Thermoprotei</taxon>
        <taxon>Desulfurococcales</taxon>
        <taxon>Desulfurococcaceae</taxon>
        <taxon>Ignicoccus</taxon>
    </lineage>
</organism>
<dbReference type="KEGG" id="ipc:IPA_02285"/>
<feature type="transmembrane region" description="Helical" evidence="1">
    <location>
        <begin position="12"/>
        <end position="32"/>
    </location>
</feature>
<gene>
    <name evidence="2" type="ORF">IPA_02285</name>
</gene>
<protein>
    <submittedName>
        <fullName evidence="2">Uncharacterized protein</fullName>
    </submittedName>
</protein>
<keyword evidence="1" id="KW-0472">Membrane</keyword>
<evidence type="ECO:0000313" key="2">
    <source>
        <dbReference type="EMBL" id="UXD22170.1"/>
    </source>
</evidence>
<evidence type="ECO:0000256" key="1">
    <source>
        <dbReference type="SAM" id="Phobius"/>
    </source>
</evidence>
<dbReference type="AlphaFoldDB" id="A0A977PLB8"/>
<sequence length="258" mass="30260">MGIALWRSSPSLADVVMGTITAAATVAMAIMVKELDISLKQMKFEALIKVYDIFNFQEHKKNVDRACKYYSHELLVDCLKGNLDVTSFIRGASAEMNRVGYLTYRGFIDFDYIYDMFGGYIVYSFLCMRPLLICVRNTIEKEGPWFTRKFLLAMYKILEEMLRKRRKDYLENILRREYNGESLVMRQLRAYLKCVEVGRSDCKDFLPYCIEMNLEELLSGDLKSAEERIIRGVLDGKCSMVDPKWLEKDLLRFVKRRR</sequence>
<dbReference type="Proteomes" id="UP001063698">
    <property type="component" value="Chromosome"/>
</dbReference>
<keyword evidence="1" id="KW-1133">Transmembrane helix</keyword>
<keyword evidence="1" id="KW-0812">Transmembrane</keyword>
<accession>A0A977PLB8</accession>
<dbReference type="EMBL" id="CP006868">
    <property type="protein sequence ID" value="UXD22170.1"/>
    <property type="molecule type" value="Genomic_DNA"/>
</dbReference>
<name>A0A977PLB8_9CREN</name>
<proteinExistence type="predicted"/>
<evidence type="ECO:0000313" key="3">
    <source>
        <dbReference type="Proteomes" id="UP001063698"/>
    </source>
</evidence>
<reference evidence="2" key="1">
    <citation type="submission" date="2013-11" db="EMBL/GenBank/DDBJ databases">
        <title>Comparative genomics of Ignicoccus.</title>
        <authorList>
            <person name="Podar M."/>
        </authorList>
    </citation>
    <scope>NUCLEOTIDE SEQUENCE</scope>
    <source>
        <strain evidence="2">DSM 13166</strain>
    </source>
</reference>
<keyword evidence="3" id="KW-1185">Reference proteome</keyword>